<dbReference type="Proteomes" id="UP001321749">
    <property type="component" value="Unassembled WGS sequence"/>
</dbReference>
<dbReference type="EMBL" id="MU865046">
    <property type="protein sequence ID" value="KAK4459110.1"/>
    <property type="molecule type" value="Genomic_DNA"/>
</dbReference>
<feature type="non-terminal residue" evidence="2">
    <location>
        <position position="1"/>
    </location>
</feature>
<keyword evidence="3" id="KW-1185">Reference proteome</keyword>
<reference evidence="2" key="1">
    <citation type="journal article" date="2023" name="Mol. Phylogenet. Evol.">
        <title>Genome-scale phylogeny and comparative genomics of the fungal order Sordariales.</title>
        <authorList>
            <person name="Hensen N."/>
            <person name="Bonometti L."/>
            <person name="Westerberg I."/>
            <person name="Brannstrom I.O."/>
            <person name="Guillou S."/>
            <person name="Cros-Aarteil S."/>
            <person name="Calhoun S."/>
            <person name="Haridas S."/>
            <person name="Kuo A."/>
            <person name="Mondo S."/>
            <person name="Pangilinan J."/>
            <person name="Riley R."/>
            <person name="LaButti K."/>
            <person name="Andreopoulos B."/>
            <person name="Lipzen A."/>
            <person name="Chen C."/>
            <person name="Yan M."/>
            <person name="Daum C."/>
            <person name="Ng V."/>
            <person name="Clum A."/>
            <person name="Steindorff A."/>
            <person name="Ohm R.A."/>
            <person name="Martin F."/>
            <person name="Silar P."/>
            <person name="Natvig D.O."/>
            <person name="Lalanne C."/>
            <person name="Gautier V."/>
            <person name="Ament-Velasquez S.L."/>
            <person name="Kruys A."/>
            <person name="Hutchinson M.I."/>
            <person name="Powell A.J."/>
            <person name="Barry K."/>
            <person name="Miller A.N."/>
            <person name="Grigoriev I.V."/>
            <person name="Debuchy R."/>
            <person name="Gladieux P."/>
            <person name="Hiltunen Thoren M."/>
            <person name="Johannesson H."/>
        </authorList>
    </citation>
    <scope>NUCLEOTIDE SEQUENCE</scope>
    <source>
        <strain evidence="2">PSN324</strain>
    </source>
</reference>
<dbReference type="AlphaFoldDB" id="A0AAV9HH24"/>
<reference evidence="2" key="2">
    <citation type="submission" date="2023-06" db="EMBL/GenBank/DDBJ databases">
        <authorList>
            <consortium name="Lawrence Berkeley National Laboratory"/>
            <person name="Mondo S.J."/>
            <person name="Hensen N."/>
            <person name="Bonometti L."/>
            <person name="Westerberg I."/>
            <person name="Brannstrom I.O."/>
            <person name="Guillou S."/>
            <person name="Cros-Aarteil S."/>
            <person name="Calhoun S."/>
            <person name="Haridas S."/>
            <person name="Kuo A."/>
            <person name="Pangilinan J."/>
            <person name="Riley R."/>
            <person name="Labutti K."/>
            <person name="Andreopoulos B."/>
            <person name="Lipzen A."/>
            <person name="Chen C."/>
            <person name="Yanf M."/>
            <person name="Daum C."/>
            <person name="Ng V."/>
            <person name="Clum A."/>
            <person name="Steindorff A."/>
            <person name="Ohm R."/>
            <person name="Martin F."/>
            <person name="Silar P."/>
            <person name="Natvig D."/>
            <person name="Lalanne C."/>
            <person name="Gautier V."/>
            <person name="Ament-Velasquez S.L."/>
            <person name="Kruys A."/>
            <person name="Hutchinson M.I."/>
            <person name="Powell A.J."/>
            <person name="Barry K."/>
            <person name="Miller A.N."/>
            <person name="Grigoriev I.V."/>
            <person name="Debuchy R."/>
            <person name="Gladieux P."/>
            <person name="Thoren M.H."/>
            <person name="Johannesson H."/>
        </authorList>
    </citation>
    <scope>NUCLEOTIDE SEQUENCE</scope>
    <source>
        <strain evidence="2">PSN324</strain>
    </source>
</reference>
<sequence length="147" mass="17000">PTPPRRSLTQKGTERKKPGPAPKPLSERLKNKPLKQVKRIERSYTRERKVEVLLYLLQHRVPDPRPRKVPRRRIGQPHEEELTQPMVANEYGELVWYRAPTYSEASEFWKIPTPTIQGWWDAREKILEGTGFELPKVGPGGVSTAIS</sequence>
<accession>A0AAV9HH24</accession>
<feature type="non-terminal residue" evidence="2">
    <location>
        <position position="147"/>
    </location>
</feature>
<proteinExistence type="predicted"/>
<evidence type="ECO:0000313" key="3">
    <source>
        <dbReference type="Proteomes" id="UP001321749"/>
    </source>
</evidence>
<evidence type="ECO:0000313" key="2">
    <source>
        <dbReference type="EMBL" id="KAK4459110.1"/>
    </source>
</evidence>
<name>A0AAV9HH24_9PEZI</name>
<organism evidence="2 3">
    <name type="scientific">Cladorrhinum samala</name>
    <dbReference type="NCBI Taxonomy" id="585594"/>
    <lineage>
        <taxon>Eukaryota</taxon>
        <taxon>Fungi</taxon>
        <taxon>Dikarya</taxon>
        <taxon>Ascomycota</taxon>
        <taxon>Pezizomycotina</taxon>
        <taxon>Sordariomycetes</taxon>
        <taxon>Sordariomycetidae</taxon>
        <taxon>Sordariales</taxon>
        <taxon>Podosporaceae</taxon>
        <taxon>Cladorrhinum</taxon>
    </lineage>
</organism>
<evidence type="ECO:0000256" key="1">
    <source>
        <dbReference type="SAM" id="MobiDB-lite"/>
    </source>
</evidence>
<feature type="region of interest" description="Disordered" evidence="1">
    <location>
        <begin position="1"/>
        <end position="41"/>
    </location>
</feature>
<gene>
    <name evidence="2" type="ORF">QBC42DRAFT_143010</name>
</gene>
<comment type="caution">
    <text evidence="2">The sequence shown here is derived from an EMBL/GenBank/DDBJ whole genome shotgun (WGS) entry which is preliminary data.</text>
</comment>
<protein>
    <submittedName>
        <fullName evidence="2">Uncharacterized protein</fullName>
    </submittedName>
</protein>